<protein>
    <submittedName>
        <fullName evidence="1">Uncharacterized protein</fullName>
    </submittedName>
</protein>
<dbReference type="RefSeq" id="WP_186408590.1">
    <property type="nucleotide sequence ID" value="NZ_FLQX01000145.1"/>
</dbReference>
<reference evidence="1 2" key="1">
    <citation type="submission" date="2016-06" db="EMBL/GenBank/DDBJ databases">
        <authorList>
            <person name="Kjaerup R.B."/>
            <person name="Dalgaard T.S."/>
            <person name="Juul-Madsen H.R."/>
        </authorList>
    </citation>
    <scope>NUCLEOTIDE SEQUENCE [LARGE SCALE GENOMIC DNA]</scope>
    <source>
        <strain evidence="1">3</strain>
    </source>
</reference>
<name>A0A1A8XVI1_9PROT</name>
<evidence type="ECO:0000313" key="2">
    <source>
        <dbReference type="Proteomes" id="UP000199169"/>
    </source>
</evidence>
<evidence type="ECO:0000313" key="1">
    <source>
        <dbReference type="EMBL" id="SBT09035.1"/>
    </source>
</evidence>
<dbReference type="Proteomes" id="UP000199169">
    <property type="component" value="Unassembled WGS sequence"/>
</dbReference>
<dbReference type="EMBL" id="FLQX01000145">
    <property type="protein sequence ID" value="SBT09035.1"/>
    <property type="molecule type" value="Genomic_DNA"/>
</dbReference>
<keyword evidence="2" id="KW-1185">Reference proteome</keyword>
<accession>A0A1A8XVI1</accession>
<sequence length="120" mass="13437">MKAPKILPWLASRAGVSESRGEVLWAEACQRAASITGERDTSFYWGSTQRILVNLLADERWRTCHPLAWPWLLMQRGLEAFSRGARRWPSPTHTAHAGLAPLALPWLPAGTYRSAETGKQ</sequence>
<organism evidence="1 2">
    <name type="scientific">Candidatus Accumulibacter aalborgensis</name>
    <dbReference type="NCBI Taxonomy" id="1860102"/>
    <lineage>
        <taxon>Bacteria</taxon>
        <taxon>Pseudomonadati</taxon>
        <taxon>Pseudomonadota</taxon>
        <taxon>Betaproteobacteria</taxon>
        <taxon>Candidatus Accumulibacter</taxon>
    </lineage>
</organism>
<dbReference type="STRING" id="1860102.ACCAA_660076"/>
<proteinExistence type="predicted"/>
<dbReference type="AlphaFoldDB" id="A0A1A8XVI1"/>
<gene>
    <name evidence="1" type="ORF">ACCAA_660076</name>
</gene>